<evidence type="ECO:0000256" key="17">
    <source>
        <dbReference type="ARBA" id="ARBA00023306"/>
    </source>
</evidence>
<keyword evidence="15" id="KW-0206">Cytoskeleton</keyword>
<dbReference type="InterPro" id="IPR011009">
    <property type="entry name" value="Kinase-like_dom_sf"/>
</dbReference>
<evidence type="ECO:0000256" key="10">
    <source>
        <dbReference type="ARBA" id="ARBA00022679"/>
    </source>
</evidence>
<dbReference type="InterPro" id="IPR050236">
    <property type="entry name" value="Ser_Thr_kinase_AGC"/>
</dbReference>
<dbReference type="SUPFAM" id="SSF56112">
    <property type="entry name" value="Protein kinase-like (PK-like)"/>
    <property type="match status" value="1"/>
</dbReference>
<feature type="domain" description="Protein kinase" evidence="22">
    <location>
        <begin position="42"/>
        <end position="840"/>
    </location>
</feature>
<evidence type="ECO:0000256" key="13">
    <source>
        <dbReference type="ARBA" id="ARBA00022777"/>
    </source>
</evidence>
<keyword evidence="12" id="KW-0498">Mitosis</keyword>
<evidence type="ECO:0000256" key="18">
    <source>
        <dbReference type="ARBA" id="ARBA00033099"/>
    </source>
</evidence>
<dbReference type="Gene3D" id="3.30.200.20">
    <property type="entry name" value="Phosphorylase Kinase, domain 1"/>
    <property type="match status" value="2"/>
</dbReference>
<dbReference type="Gene3D" id="1.10.510.10">
    <property type="entry name" value="Transferase(Phosphotransferase) domain 1"/>
    <property type="match status" value="2"/>
</dbReference>
<dbReference type="PROSITE" id="PS00108">
    <property type="entry name" value="PROTEIN_KINASE_ST"/>
    <property type="match status" value="1"/>
</dbReference>
<keyword evidence="11" id="KW-0547">Nucleotide-binding</keyword>
<dbReference type="AlphaFoldDB" id="A0A8D0HEM7"/>
<dbReference type="InterPro" id="IPR000719">
    <property type="entry name" value="Prot_kinase_dom"/>
</dbReference>
<evidence type="ECO:0000259" key="23">
    <source>
        <dbReference type="PROSITE" id="PS51285"/>
    </source>
</evidence>
<evidence type="ECO:0000256" key="16">
    <source>
        <dbReference type="ARBA" id="ARBA00023242"/>
    </source>
</evidence>
<dbReference type="GO" id="GO:0035556">
    <property type="term" value="P:intracellular signal transduction"/>
    <property type="evidence" value="ECO:0007669"/>
    <property type="project" value="TreeGrafter"/>
</dbReference>
<dbReference type="SMART" id="SM00220">
    <property type="entry name" value="S_TKc"/>
    <property type="match status" value="1"/>
</dbReference>
<evidence type="ECO:0000256" key="5">
    <source>
        <dbReference type="ARBA" id="ARBA00022148"/>
    </source>
</evidence>
<evidence type="ECO:0000256" key="15">
    <source>
        <dbReference type="ARBA" id="ARBA00023212"/>
    </source>
</evidence>
<keyword evidence="14" id="KW-0067">ATP-binding</keyword>
<evidence type="ECO:0000256" key="7">
    <source>
        <dbReference type="ARBA" id="ARBA00022527"/>
    </source>
</evidence>
<evidence type="ECO:0000256" key="9">
    <source>
        <dbReference type="ARBA" id="ARBA00022618"/>
    </source>
</evidence>
<dbReference type="FunFam" id="1.10.510.10:FF:000278">
    <property type="entry name" value="serine/threonine-protein kinase greatwall isoform X1"/>
    <property type="match status" value="1"/>
</dbReference>
<keyword evidence="9" id="KW-0132">Cell division</keyword>
<dbReference type="Ensembl" id="ENSSPUT00000024635.1">
    <property type="protein sequence ID" value="ENSSPUP00000023101.1"/>
    <property type="gene ID" value="ENSSPUG00000017717.1"/>
</dbReference>
<comment type="subcellular location">
    <subcellularLocation>
        <location evidence="2">Cytoplasm</location>
        <location evidence="2">Cytoskeleton</location>
        <location evidence="2">Microtubule organizing center</location>
        <location evidence="2">Centrosome</location>
    </subcellularLocation>
    <subcellularLocation>
        <location evidence="1">Nucleus</location>
    </subcellularLocation>
</comment>
<proteinExistence type="inferred from homology"/>
<dbReference type="GO" id="GO:0005813">
    <property type="term" value="C:centrosome"/>
    <property type="evidence" value="ECO:0007669"/>
    <property type="project" value="UniProtKB-SubCell"/>
</dbReference>
<dbReference type="FunFam" id="1.10.510.10:FF:000379">
    <property type="entry name" value="serine/threonine-protein kinase greatwall isoform X1"/>
    <property type="match status" value="1"/>
</dbReference>
<dbReference type="Proteomes" id="UP000694392">
    <property type="component" value="Unplaced"/>
</dbReference>
<evidence type="ECO:0000256" key="2">
    <source>
        <dbReference type="ARBA" id="ARBA00004300"/>
    </source>
</evidence>
<protein>
    <recommendedName>
        <fullName evidence="5">Serine/threonine-protein kinase greatwall</fullName>
        <ecNumber evidence="4">2.7.11.1</ecNumber>
    </recommendedName>
    <alternativeName>
        <fullName evidence="18">Microtubule-associated serine/threonine-protein kinase-like</fullName>
    </alternativeName>
</protein>
<sequence length="884" mass="97439">MGTVEPVSEEKPEGGKAVAEEGSSGLRVKRIAVPCPPSIEDFTIVKPISRGAFGKVYLGRKGGKLYAVKVVKKADLINKNMVHQVQAERDALALSKSPFIVHLYYSLQSANNVYLMMEYLIGGDVKSLLHIYGYFDEEMAVKYISEAALALDYLHRHGIIHRDLKPDNMLISNEGHIKLTDFGLSRVTLNREINMMDILTTPSMAKPKQDYSRTPGQVLSLISSLGFNTPAGGKTQAPNSTSMSADTSQLSQGLVSPMSVGPKDYTPVSSKLLRACLDTSALNPGVPVRGLTPTLLQSRKRYGTSSASSHSHTQLSSMESECCSSPRWEKDVQVRSASFVFALFIMYVYRSNAPEKLNDAQLLHAEDTKILKKKELESVISPIGSNDSGDTPVTVSDVKDLVRKCLSEHKAWEEKPLANKTEANETVKSCNQQQSCSYLADLVKCTKEEEMLEKPGVKRSFQLVDSSPSQDLIHIKKNNALYKRGCKIVEFRANQSTGLTTEIQGLMLTGNGGQQETCKKECKAKGSSCSQQTGKLATPLIAKNLMHDLDADCEKEVKKEYMNSSFQCIDDEKPLASMSVDSDLSLPEVSVAESHLEKHLSDLDKSIKDLSFEELKTEDMSATSPCCPDVSPRGEEEHIVQDNKPLLHEQDSALKCNVVAFRSYNSPINLSNTSEPSRISLVSLEGMDVSAACSGLYPMAITPAQNGRSVRVYQTPLQGNVETPYRTPKSVRRGTAPVEGERILGTPDYLAPELLLTKAHGPAVDWWALGVCLFEFLTGIPPFNDETPQQVFQNILKRDVPWPEGEEELSNNAQNAIDILLAIESTKRAGLKELKHHPLFRGVDWENLQNQTMPFIPQPDGETDTSYFEARNNAQHLTVSGFSL</sequence>
<dbReference type="EC" id="2.7.11.1" evidence="4"/>
<dbReference type="PROSITE" id="PS51285">
    <property type="entry name" value="AGC_KINASE_CTER"/>
    <property type="match status" value="1"/>
</dbReference>
<feature type="domain" description="AGC-kinase C-terminal" evidence="23">
    <location>
        <begin position="841"/>
        <end position="884"/>
    </location>
</feature>
<name>A0A8D0HEM7_SPHPU</name>
<dbReference type="InterPro" id="IPR008271">
    <property type="entry name" value="Ser/Thr_kinase_AS"/>
</dbReference>
<keyword evidence="10" id="KW-0808">Transferase</keyword>
<feature type="region of interest" description="Disordered" evidence="21">
    <location>
        <begin position="1"/>
        <end position="21"/>
    </location>
</feature>
<dbReference type="Pfam" id="PF00069">
    <property type="entry name" value="Pkinase"/>
    <property type="match status" value="2"/>
</dbReference>
<keyword evidence="7" id="KW-0723">Serine/threonine-protein kinase</keyword>
<evidence type="ECO:0000256" key="11">
    <source>
        <dbReference type="ARBA" id="ARBA00022741"/>
    </source>
</evidence>
<reference evidence="24" key="2">
    <citation type="submission" date="2025-09" db="UniProtKB">
        <authorList>
            <consortium name="Ensembl"/>
        </authorList>
    </citation>
    <scope>IDENTIFICATION</scope>
</reference>
<dbReference type="InterPro" id="IPR000961">
    <property type="entry name" value="AGC-kinase_C"/>
</dbReference>
<evidence type="ECO:0000256" key="1">
    <source>
        <dbReference type="ARBA" id="ARBA00004123"/>
    </source>
</evidence>
<dbReference type="GO" id="GO:0005654">
    <property type="term" value="C:nucleoplasm"/>
    <property type="evidence" value="ECO:0007669"/>
    <property type="project" value="Ensembl"/>
</dbReference>
<dbReference type="GO" id="GO:0032154">
    <property type="term" value="C:cleavage furrow"/>
    <property type="evidence" value="ECO:0007669"/>
    <property type="project" value="Ensembl"/>
</dbReference>
<evidence type="ECO:0000256" key="3">
    <source>
        <dbReference type="ARBA" id="ARBA00009903"/>
    </source>
</evidence>
<dbReference type="GO" id="GO:0000086">
    <property type="term" value="P:G2/M transition of mitotic cell cycle"/>
    <property type="evidence" value="ECO:0007669"/>
    <property type="project" value="Ensembl"/>
</dbReference>
<dbReference type="GO" id="GO:0005524">
    <property type="term" value="F:ATP binding"/>
    <property type="evidence" value="ECO:0007669"/>
    <property type="project" value="UniProtKB-KW"/>
</dbReference>
<keyword evidence="13" id="KW-0418">Kinase</keyword>
<feature type="region of interest" description="Disordered" evidence="21">
    <location>
        <begin position="299"/>
        <end position="318"/>
    </location>
</feature>
<keyword evidence="17" id="KW-0131">Cell cycle</keyword>
<keyword evidence="6" id="KW-0963">Cytoplasm</keyword>
<evidence type="ECO:0000313" key="25">
    <source>
        <dbReference type="Proteomes" id="UP000694392"/>
    </source>
</evidence>
<comment type="catalytic activity">
    <reaction evidence="19">
        <text>L-threonyl-[protein] + ATP = O-phospho-L-threonyl-[protein] + ADP + H(+)</text>
        <dbReference type="Rhea" id="RHEA:46608"/>
        <dbReference type="Rhea" id="RHEA-COMP:11060"/>
        <dbReference type="Rhea" id="RHEA-COMP:11605"/>
        <dbReference type="ChEBI" id="CHEBI:15378"/>
        <dbReference type="ChEBI" id="CHEBI:30013"/>
        <dbReference type="ChEBI" id="CHEBI:30616"/>
        <dbReference type="ChEBI" id="CHEBI:61977"/>
        <dbReference type="ChEBI" id="CHEBI:456216"/>
        <dbReference type="EC" id="2.7.11.1"/>
    </reaction>
</comment>
<gene>
    <name evidence="24" type="primary">MASTL</name>
</gene>
<dbReference type="GO" id="GO:0051301">
    <property type="term" value="P:cell division"/>
    <property type="evidence" value="ECO:0007669"/>
    <property type="project" value="UniProtKB-KW"/>
</dbReference>
<dbReference type="GO" id="GO:0004674">
    <property type="term" value="F:protein serine/threonine kinase activity"/>
    <property type="evidence" value="ECO:0007669"/>
    <property type="project" value="UniProtKB-KW"/>
</dbReference>
<evidence type="ECO:0000256" key="20">
    <source>
        <dbReference type="ARBA" id="ARBA00048679"/>
    </source>
</evidence>
<evidence type="ECO:0000256" key="21">
    <source>
        <dbReference type="SAM" id="MobiDB-lite"/>
    </source>
</evidence>
<keyword evidence="16" id="KW-0539">Nucleus</keyword>
<evidence type="ECO:0000256" key="14">
    <source>
        <dbReference type="ARBA" id="ARBA00022840"/>
    </source>
</evidence>
<dbReference type="PANTHER" id="PTHR24356:SF1">
    <property type="entry name" value="SERINE_THREONINE-PROTEIN KINASE GREATWALL"/>
    <property type="match status" value="1"/>
</dbReference>
<evidence type="ECO:0000256" key="12">
    <source>
        <dbReference type="ARBA" id="ARBA00022776"/>
    </source>
</evidence>
<dbReference type="PROSITE" id="PS50011">
    <property type="entry name" value="PROTEIN_KINASE_DOM"/>
    <property type="match status" value="1"/>
</dbReference>
<dbReference type="GO" id="GO:0051726">
    <property type="term" value="P:regulation of cell cycle"/>
    <property type="evidence" value="ECO:0007669"/>
    <property type="project" value="Ensembl"/>
</dbReference>
<evidence type="ECO:0000313" key="24">
    <source>
        <dbReference type="Ensembl" id="ENSSPUP00000023101.1"/>
    </source>
</evidence>
<feature type="compositionally biased region" description="Low complexity" evidence="21">
    <location>
        <begin position="305"/>
        <end position="318"/>
    </location>
</feature>
<accession>A0A8D0HEM7</accession>
<evidence type="ECO:0000256" key="19">
    <source>
        <dbReference type="ARBA" id="ARBA00047899"/>
    </source>
</evidence>
<evidence type="ECO:0000256" key="8">
    <source>
        <dbReference type="ARBA" id="ARBA00022553"/>
    </source>
</evidence>
<dbReference type="GeneTree" id="ENSGT00940000157002"/>
<comment type="catalytic activity">
    <reaction evidence="20">
        <text>L-seryl-[protein] + ATP = O-phospho-L-seryl-[protein] + ADP + H(+)</text>
        <dbReference type="Rhea" id="RHEA:17989"/>
        <dbReference type="Rhea" id="RHEA-COMP:9863"/>
        <dbReference type="Rhea" id="RHEA-COMP:11604"/>
        <dbReference type="ChEBI" id="CHEBI:15378"/>
        <dbReference type="ChEBI" id="CHEBI:29999"/>
        <dbReference type="ChEBI" id="CHEBI:30616"/>
        <dbReference type="ChEBI" id="CHEBI:83421"/>
        <dbReference type="ChEBI" id="CHEBI:456216"/>
        <dbReference type="EC" id="2.7.11.1"/>
    </reaction>
</comment>
<evidence type="ECO:0000259" key="22">
    <source>
        <dbReference type="PROSITE" id="PS50011"/>
    </source>
</evidence>
<evidence type="ECO:0000256" key="4">
    <source>
        <dbReference type="ARBA" id="ARBA00012513"/>
    </source>
</evidence>
<keyword evidence="25" id="KW-1185">Reference proteome</keyword>
<reference evidence="24" key="1">
    <citation type="submission" date="2025-08" db="UniProtKB">
        <authorList>
            <consortium name="Ensembl"/>
        </authorList>
    </citation>
    <scope>IDENTIFICATION</scope>
</reference>
<keyword evidence="8" id="KW-0597">Phosphoprotein</keyword>
<evidence type="ECO:0000256" key="6">
    <source>
        <dbReference type="ARBA" id="ARBA00022490"/>
    </source>
</evidence>
<comment type="similarity">
    <text evidence="3">Belongs to the protein kinase superfamily. AGC Ser/Thr protein kinase family.</text>
</comment>
<dbReference type="PANTHER" id="PTHR24356">
    <property type="entry name" value="SERINE/THREONINE-PROTEIN KINASE"/>
    <property type="match status" value="1"/>
</dbReference>
<organism evidence="24 25">
    <name type="scientific">Sphenodon punctatus</name>
    <name type="common">Tuatara</name>
    <name type="synonym">Hatteria punctata</name>
    <dbReference type="NCBI Taxonomy" id="8508"/>
    <lineage>
        <taxon>Eukaryota</taxon>
        <taxon>Metazoa</taxon>
        <taxon>Chordata</taxon>
        <taxon>Craniata</taxon>
        <taxon>Vertebrata</taxon>
        <taxon>Euteleostomi</taxon>
        <taxon>Lepidosauria</taxon>
        <taxon>Sphenodontia</taxon>
        <taxon>Sphenodontidae</taxon>
        <taxon>Sphenodon</taxon>
    </lineage>
</organism>
<dbReference type="FunFam" id="3.30.200.20:FF:000277">
    <property type="entry name" value="serine/threonine-protein kinase greatwall isoform X1"/>
    <property type="match status" value="1"/>
</dbReference>